<protein>
    <recommendedName>
        <fullName evidence="8 10">Proline iminopeptidase</fullName>
        <shortName evidence="8">PIP</shortName>
        <ecNumber evidence="8 10">3.4.11.5</ecNumber>
    </recommendedName>
    <alternativeName>
        <fullName evidence="8">Prolyl aminopeptidase</fullName>
    </alternativeName>
</protein>
<proteinExistence type="inferred from homology"/>
<comment type="subcellular location">
    <subcellularLocation>
        <location evidence="2 8">Cytoplasm</location>
    </subcellularLocation>
</comment>
<evidence type="ECO:0000313" key="13">
    <source>
        <dbReference type="Proteomes" id="UP000696280"/>
    </source>
</evidence>
<feature type="active site" description="Nucleophile" evidence="9">
    <location>
        <position position="110"/>
    </location>
</feature>
<gene>
    <name evidence="12" type="ORF">HYFRA_00004525</name>
</gene>
<evidence type="ECO:0000256" key="1">
    <source>
        <dbReference type="ARBA" id="ARBA00001585"/>
    </source>
</evidence>
<dbReference type="GO" id="GO:0005737">
    <property type="term" value="C:cytoplasm"/>
    <property type="evidence" value="ECO:0007669"/>
    <property type="project" value="UniProtKB-SubCell"/>
</dbReference>
<keyword evidence="13" id="KW-1185">Reference proteome</keyword>
<dbReference type="InterPro" id="IPR029058">
    <property type="entry name" value="AB_hydrolase_fold"/>
</dbReference>
<dbReference type="Gene3D" id="3.40.50.1820">
    <property type="entry name" value="alpha/beta hydrolase"/>
    <property type="match status" value="1"/>
</dbReference>
<dbReference type="PRINTS" id="PR00793">
    <property type="entry name" value="PROAMNOPTASE"/>
</dbReference>
<feature type="domain" description="AB hydrolase-1" evidence="11">
    <location>
        <begin position="36"/>
        <end position="303"/>
    </location>
</feature>
<dbReference type="GO" id="GO:0006508">
    <property type="term" value="P:proteolysis"/>
    <property type="evidence" value="ECO:0007669"/>
    <property type="project" value="UniProtKB-KW"/>
</dbReference>
<evidence type="ECO:0000256" key="10">
    <source>
        <dbReference type="RuleBase" id="RU003421"/>
    </source>
</evidence>
<comment type="catalytic activity">
    <reaction evidence="1 8 10">
        <text>Release of N-terminal proline from a peptide.</text>
        <dbReference type="EC" id="3.4.11.5"/>
    </reaction>
</comment>
<keyword evidence="6 8" id="KW-0645">Protease</keyword>
<feature type="active site" description="Proton donor" evidence="9">
    <location>
        <position position="298"/>
    </location>
</feature>
<dbReference type="InterPro" id="IPR002410">
    <property type="entry name" value="Peptidase_S33"/>
</dbReference>
<dbReference type="EMBL" id="CAJVRL010000057">
    <property type="protein sequence ID" value="CAG8954606.1"/>
    <property type="molecule type" value="Genomic_DNA"/>
</dbReference>
<keyword evidence="5 8" id="KW-0963">Cytoplasm</keyword>
<keyword evidence="7 8" id="KW-0378">Hydrolase</keyword>
<dbReference type="InterPro" id="IPR000073">
    <property type="entry name" value="AB_hydrolase_1"/>
</dbReference>
<sequence>MAPLYPAFAPNKTGHLKVSEIHSIYYEDCGNPTGVPILYLHGGPGGGLDASDRQYFDPTHYRSILLEQRGSGRSTPHASLIDNDTWSLVADCEALRNHLGISKWIVFGGSWGSTLSLAYSQKHPDRCLGLILRGIFTLRKEELLWFYQKGADMLYPDYYEAYKNVIPEAERGDMMAAYYRRLTGDNEAEKLKCAGAWSTWENSTSKLLVDAEYIKRSEDPKWALAFARIECHFFINEGWMTDGQLITDAHKIAHLPIVIIQGRYDMVCPAKTSWDLYQALGGASNEKVEYKIIADCGHSAHEKGIEEALVDACNKFKTIKAE</sequence>
<comment type="similarity">
    <text evidence="3 8 10">Belongs to the peptidase S33 family.</text>
</comment>
<evidence type="ECO:0000256" key="4">
    <source>
        <dbReference type="ARBA" id="ARBA00022438"/>
    </source>
</evidence>
<dbReference type="InterPro" id="IPR005944">
    <property type="entry name" value="Pro_iminopeptidase"/>
</dbReference>
<dbReference type="Pfam" id="PF00561">
    <property type="entry name" value="Abhydrolase_1"/>
    <property type="match status" value="1"/>
</dbReference>
<evidence type="ECO:0000256" key="9">
    <source>
        <dbReference type="PIRSR" id="PIRSR006431-1"/>
    </source>
</evidence>
<name>A0A9N9PPH0_9HELO</name>
<dbReference type="EC" id="3.4.11.5" evidence="8 10"/>
<dbReference type="OrthoDB" id="10249433at2759"/>
<evidence type="ECO:0000256" key="6">
    <source>
        <dbReference type="ARBA" id="ARBA00022670"/>
    </source>
</evidence>
<evidence type="ECO:0000256" key="3">
    <source>
        <dbReference type="ARBA" id="ARBA00010088"/>
    </source>
</evidence>
<dbReference type="GO" id="GO:0004177">
    <property type="term" value="F:aminopeptidase activity"/>
    <property type="evidence" value="ECO:0007669"/>
    <property type="project" value="UniProtKB-UniRule"/>
</dbReference>
<comment type="caution">
    <text evidence="12">The sequence shown here is derived from an EMBL/GenBank/DDBJ whole genome shotgun (WGS) entry which is preliminary data.</text>
</comment>
<keyword evidence="4 8" id="KW-0031">Aminopeptidase</keyword>
<dbReference type="PIRSF" id="PIRSF006431">
    <property type="entry name" value="Pept_S33"/>
    <property type="match status" value="1"/>
</dbReference>
<feature type="active site" evidence="9">
    <location>
        <position position="265"/>
    </location>
</feature>
<evidence type="ECO:0000256" key="5">
    <source>
        <dbReference type="ARBA" id="ARBA00022490"/>
    </source>
</evidence>
<dbReference type="PANTHER" id="PTHR43722:SF1">
    <property type="entry name" value="PROLINE IMINOPEPTIDASE"/>
    <property type="match status" value="1"/>
</dbReference>
<accession>A0A9N9PPH0</accession>
<evidence type="ECO:0000259" key="11">
    <source>
        <dbReference type="Pfam" id="PF00561"/>
    </source>
</evidence>
<dbReference type="PANTHER" id="PTHR43722">
    <property type="entry name" value="PROLINE IMINOPEPTIDASE"/>
    <property type="match status" value="1"/>
</dbReference>
<dbReference type="AlphaFoldDB" id="A0A9N9PPH0"/>
<dbReference type="SUPFAM" id="SSF53474">
    <property type="entry name" value="alpha/beta-Hydrolases"/>
    <property type="match status" value="1"/>
</dbReference>
<evidence type="ECO:0000256" key="8">
    <source>
        <dbReference type="PIRNR" id="PIRNR006431"/>
    </source>
</evidence>
<evidence type="ECO:0000313" key="12">
    <source>
        <dbReference type="EMBL" id="CAG8954606.1"/>
    </source>
</evidence>
<evidence type="ECO:0000256" key="7">
    <source>
        <dbReference type="ARBA" id="ARBA00022801"/>
    </source>
</evidence>
<organism evidence="12 13">
    <name type="scientific">Hymenoscyphus fraxineus</name>
    <dbReference type="NCBI Taxonomy" id="746836"/>
    <lineage>
        <taxon>Eukaryota</taxon>
        <taxon>Fungi</taxon>
        <taxon>Dikarya</taxon>
        <taxon>Ascomycota</taxon>
        <taxon>Pezizomycotina</taxon>
        <taxon>Leotiomycetes</taxon>
        <taxon>Helotiales</taxon>
        <taxon>Helotiaceae</taxon>
        <taxon>Hymenoscyphus</taxon>
    </lineage>
</organism>
<dbReference type="Proteomes" id="UP000696280">
    <property type="component" value="Unassembled WGS sequence"/>
</dbReference>
<evidence type="ECO:0000256" key="2">
    <source>
        <dbReference type="ARBA" id="ARBA00004496"/>
    </source>
</evidence>
<dbReference type="NCBIfam" id="TIGR01249">
    <property type="entry name" value="pro_imino_pep_1"/>
    <property type="match status" value="1"/>
</dbReference>
<reference evidence="12" key="1">
    <citation type="submission" date="2021-07" db="EMBL/GenBank/DDBJ databases">
        <authorList>
            <person name="Durling M."/>
        </authorList>
    </citation>
    <scope>NUCLEOTIDE SEQUENCE</scope>
</reference>